<comment type="caution">
    <text evidence="5">The sequence shown here is derived from an EMBL/GenBank/DDBJ whole genome shotgun (WGS) entry which is preliminary data.</text>
</comment>
<dbReference type="InterPro" id="IPR001932">
    <property type="entry name" value="PPM-type_phosphatase-like_dom"/>
</dbReference>
<reference evidence="5" key="1">
    <citation type="submission" date="2022-03" db="EMBL/GenBank/DDBJ databases">
        <authorList>
            <person name="Santos J.D.N."/>
            <person name="Kallscheuer N."/>
            <person name="Jogler C."/>
            <person name="Lage O.M."/>
        </authorList>
    </citation>
    <scope>NUCLEOTIDE SEQUENCE</scope>
    <source>
        <strain evidence="5">M600PL45_2</strain>
    </source>
</reference>
<gene>
    <name evidence="5" type="ORF">MMA15_25115</name>
</gene>
<dbReference type="Pfam" id="PF13426">
    <property type="entry name" value="PAS_9"/>
    <property type="match status" value="1"/>
</dbReference>
<reference evidence="5" key="2">
    <citation type="journal article" date="2023" name="Int. J. Syst. Evol. Microbiol.">
        <title>Streptomyces marispadix sp. nov., isolated from marine beach sediment of the Northern Coast of Portugal.</title>
        <authorList>
            <person name="dos Santos J.D.N."/>
            <person name="Vitorino I.R."/>
            <person name="Kallscheuer N."/>
            <person name="Srivastava A."/>
            <person name="Krautwurst S."/>
            <person name="Marz M."/>
            <person name="Jogler C."/>
            <person name="Lobo Da Cunha A."/>
            <person name="Catita J."/>
            <person name="Goncalves H."/>
            <person name="Gonzalez I."/>
            <person name="Reyes F."/>
            <person name="Lage O.M."/>
        </authorList>
    </citation>
    <scope>NUCLEOTIDE SEQUENCE</scope>
    <source>
        <strain evidence="5">M600PL45_2</strain>
    </source>
</reference>
<dbReference type="PANTHER" id="PTHR43156">
    <property type="entry name" value="STAGE II SPORULATION PROTEIN E-RELATED"/>
    <property type="match status" value="1"/>
</dbReference>
<dbReference type="SMART" id="SM00091">
    <property type="entry name" value="PAS"/>
    <property type="match status" value="1"/>
</dbReference>
<evidence type="ECO:0000313" key="5">
    <source>
        <dbReference type="EMBL" id="MCH6163558.1"/>
    </source>
</evidence>
<feature type="compositionally biased region" description="Basic and acidic residues" evidence="2">
    <location>
        <begin position="170"/>
        <end position="191"/>
    </location>
</feature>
<feature type="domain" description="PAS" evidence="3">
    <location>
        <begin position="58"/>
        <end position="103"/>
    </location>
</feature>
<dbReference type="Proteomes" id="UP001166784">
    <property type="component" value="Unassembled WGS sequence"/>
</dbReference>
<dbReference type="PROSITE" id="PS50112">
    <property type="entry name" value="PAS"/>
    <property type="match status" value="1"/>
</dbReference>
<dbReference type="SUPFAM" id="SSF81606">
    <property type="entry name" value="PP2C-like"/>
    <property type="match status" value="1"/>
</dbReference>
<dbReference type="CDD" id="cd00130">
    <property type="entry name" value="PAS"/>
    <property type="match status" value="1"/>
</dbReference>
<dbReference type="InterPro" id="IPR000014">
    <property type="entry name" value="PAS"/>
</dbReference>
<evidence type="ECO:0000313" key="6">
    <source>
        <dbReference type="Proteomes" id="UP001166784"/>
    </source>
</evidence>
<evidence type="ECO:0000259" key="3">
    <source>
        <dbReference type="PROSITE" id="PS50112"/>
    </source>
</evidence>
<name>A0ABS9T523_9ACTN</name>
<proteinExistence type="predicted"/>
<evidence type="ECO:0000259" key="4">
    <source>
        <dbReference type="PROSITE" id="PS50113"/>
    </source>
</evidence>
<dbReference type="PANTHER" id="PTHR43156:SF2">
    <property type="entry name" value="STAGE II SPORULATION PROTEIN E"/>
    <property type="match status" value="1"/>
</dbReference>
<evidence type="ECO:0000256" key="1">
    <source>
        <dbReference type="ARBA" id="ARBA00022801"/>
    </source>
</evidence>
<accession>A0ABS9T523</accession>
<feature type="compositionally biased region" description="Basic and acidic residues" evidence="2">
    <location>
        <begin position="1"/>
        <end position="25"/>
    </location>
</feature>
<keyword evidence="1" id="KW-0378">Hydrolase</keyword>
<dbReference type="RefSeq" id="WP_241062443.1">
    <property type="nucleotide sequence ID" value="NZ_JAKWJU010000002.1"/>
</dbReference>
<dbReference type="NCBIfam" id="TIGR00229">
    <property type="entry name" value="sensory_box"/>
    <property type="match status" value="1"/>
</dbReference>
<sequence>MKQQPKRAEPPEQQPERAERPERAAPEPPWHDAAAGGGPVRDEAALPYAELAEDPEDLYENAPCGYLSTLSDGLIVKANRTLLNWLGRSPGEVVGRMRFADLLTVGGKLYHETHFAPLLHLQREVNGIALELKTADGTRLPVLISSVVKRDDTGRPRLIRTTVNDARDRRSYEDELLRSRKKAEEEREKSQRLSSTLQQTLVPPALASPPGLDVTAYYHIASPDAVSGDFYDVFPLGKDTWGLFIGDVCGKGAPAAVLTSLARYTLRAAAVYDSDPGRVLGNLNTVLNTADTGHDPRFCTVLFGLLKPRQGGFEVTLASGGHPEALLLRAGGGAVYVPTPGGQLIGALAAPRVSTATVNLGAGDTLLLYTDGLTEAHTATDKGDRYGDDALLDYAAVLAPSTAEDTVAAMAQLLNAFGEGLEDDAALLALGVPGESAAR</sequence>
<evidence type="ECO:0000256" key="2">
    <source>
        <dbReference type="SAM" id="MobiDB-lite"/>
    </source>
</evidence>
<feature type="region of interest" description="Disordered" evidence="2">
    <location>
        <begin position="1"/>
        <end position="40"/>
    </location>
</feature>
<dbReference type="SUPFAM" id="SSF55785">
    <property type="entry name" value="PYP-like sensor domain (PAS domain)"/>
    <property type="match status" value="1"/>
</dbReference>
<dbReference type="InterPro" id="IPR036457">
    <property type="entry name" value="PPM-type-like_dom_sf"/>
</dbReference>
<dbReference type="EMBL" id="JAKWJU010000002">
    <property type="protein sequence ID" value="MCH6163558.1"/>
    <property type="molecule type" value="Genomic_DNA"/>
</dbReference>
<dbReference type="Gene3D" id="3.60.40.10">
    <property type="entry name" value="PPM-type phosphatase domain"/>
    <property type="match status" value="1"/>
</dbReference>
<protein>
    <submittedName>
        <fullName evidence="5">SpoIIE family protein phosphatase</fullName>
    </submittedName>
</protein>
<keyword evidence="6" id="KW-1185">Reference proteome</keyword>
<dbReference type="PROSITE" id="PS50113">
    <property type="entry name" value="PAC"/>
    <property type="match status" value="1"/>
</dbReference>
<dbReference type="InterPro" id="IPR035965">
    <property type="entry name" value="PAS-like_dom_sf"/>
</dbReference>
<dbReference type="SMART" id="SM00331">
    <property type="entry name" value="PP2C_SIG"/>
    <property type="match status" value="1"/>
</dbReference>
<dbReference type="InterPro" id="IPR052016">
    <property type="entry name" value="Bact_Sigma-Reg"/>
</dbReference>
<dbReference type="Pfam" id="PF07228">
    <property type="entry name" value="SpoIIE"/>
    <property type="match status" value="1"/>
</dbReference>
<feature type="region of interest" description="Disordered" evidence="2">
    <location>
        <begin position="170"/>
        <end position="200"/>
    </location>
</feature>
<dbReference type="InterPro" id="IPR000700">
    <property type="entry name" value="PAS-assoc_C"/>
</dbReference>
<dbReference type="Gene3D" id="3.30.450.20">
    <property type="entry name" value="PAS domain"/>
    <property type="match status" value="1"/>
</dbReference>
<feature type="domain" description="PAC" evidence="4">
    <location>
        <begin position="126"/>
        <end position="178"/>
    </location>
</feature>
<organism evidence="5 6">
    <name type="scientific">Streptomyces marispadix</name>
    <dbReference type="NCBI Taxonomy" id="2922868"/>
    <lineage>
        <taxon>Bacteria</taxon>
        <taxon>Bacillati</taxon>
        <taxon>Actinomycetota</taxon>
        <taxon>Actinomycetes</taxon>
        <taxon>Kitasatosporales</taxon>
        <taxon>Streptomycetaceae</taxon>
        <taxon>Streptomyces</taxon>
    </lineage>
</organism>